<protein>
    <recommendedName>
        <fullName evidence="1">O-methyltransferase C-terminal domain-containing protein</fullName>
    </recommendedName>
</protein>
<comment type="caution">
    <text evidence="2">The sequence shown here is derived from an EMBL/GenBank/DDBJ whole genome shotgun (WGS) entry which is preliminary data.</text>
</comment>
<dbReference type="Pfam" id="PF00891">
    <property type="entry name" value="Methyltransf_2"/>
    <property type="match status" value="1"/>
</dbReference>
<dbReference type="SUPFAM" id="SSF53335">
    <property type="entry name" value="S-adenosyl-L-methionine-dependent methyltransferases"/>
    <property type="match status" value="1"/>
</dbReference>
<dbReference type="EMBL" id="JASSZA010000040">
    <property type="protein sequence ID" value="KAK2082334.1"/>
    <property type="molecule type" value="Genomic_DNA"/>
</dbReference>
<evidence type="ECO:0000313" key="2">
    <source>
        <dbReference type="EMBL" id="KAK2082334.1"/>
    </source>
</evidence>
<name>A0ABQ9TC58_SAGOE</name>
<evidence type="ECO:0000259" key="1">
    <source>
        <dbReference type="Pfam" id="PF00891"/>
    </source>
</evidence>
<feature type="domain" description="O-methyltransferase C-terminal" evidence="1">
    <location>
        <begin position="61"/>
        <end position="123"/>
    </location>
</feature>
<gene>
    <name evidence="2" type="ORF">P7K49_039792</name>
</gene>
<organism evidence="2 3">
    <name type="scientific">Saguinus oedipus</name>
    <name type="common">Cotton-top tamarin</name>
    <name type="synonym">Oedipomidas oedipus</name>
    <dbReference type="NCBI Taxonomy" id="9490"/>
    <lineage>
        <taxon>Eukaryota</taxon>
        <taxon>Metazoa</taxon>
        <taxon>Chordata</taxon>
        <taxon>Craniata</taxon>
        <taxon>Vertebrata</taxon>
        <taxon>Euteleostomi</taxon>
        <taxon>Mammalia</taxon>
        <taxon>Eutheria</taxon>
        <taxon>Euarchontoglires</taxon>
        <taxon>Primates</taxon>
        <taxon>Haplorrhini</taxon>
        <taxon>Platyrrhini</taxon>
        <taxon>Cebidae</taxon>
        <taxon>Callitrichinae</taxon>
        <taxon>Saguinus</taxon>
    </lineage>
</organism>
<evidence type="ECO:0000313" key="3">
    <source>
        <dbReference type="Proteomes" id="UP001266305"/>
    </source>
</evidence>
<reference evidence="2 3" key="1">
    <citation type="submission" date="2023-05" db="EMBL/GenBank/DDBJ databases">
        <title>B98-5 Cell Line De Novo Hybrid Assembly: An Optical Mapping Approach.</title>
        <authorList>
            <person name="Kananen K."/>
            <person name="Auerbach J.A."/>
            <person name="Kautto E."/>
            <person name="Blachly J.S."/>
        </authorList>
    </citation>
    <scope>NUCLEOTIDE SEQUENCE [LARGE SCALE GENOMIC DNA]</scope>
    <source>
        <strain evidence="2">B95-8</strain>
        <tissue evidence="2">Cell line</tissue>
    </source>
</reference>
<dbReference type="Gene3D" id="3.40.50.150">
    <property type="entry name" value="Vaccinia Virus protein VP39"/>
    <property type="match status" value="1"/>
</dbReference>
<dbReference type="InterPro" id="IPR029063">
    <property type="entry name" value="SAM-dependent_MTases_sf"/>
</dbReference>
<keyword evidence="3" id="KW-1185">Reference proteome</keyword>
<dbReference type="InterPro" id="IPR001077">
    <property type="entry name" value="COMT_C"/>
</dbReference>
<accession>A0ABQ9TC58</accession>
<sequence>MHRGYAMSSWTIKMGGPLKSLGLCLHTHSGCVHVLMAHQDEWTSEVPGARSSSHTPCHAFVYDANCAPPFLGGGILVIESLLDEDRRGPLLTQLYSLNMLVQTEGQERTPSHYHALLSSAGFRDFQFKKTGHLRWHFSQEITFLVIWNDHLLGKGLDVCVMGCILSTEKWWQEMLCVPRQKTVQGVLGD</sequence>
<dbReference type="Proteomes" id="UP001266305">
    <property type="component" value="Unassembled WGS sequence"/>
</dbReference>
<proteinExistence type="predicted"/>